<keyword evidence="2" id="KW-0456">Lyase</keyword>
<dbReference type="PROSITE" id="PS00166">
    <property type="entry name" value="ENOYL_COA_HYDRATASE"/>
    <property type="match status" value="1"/>
</dbReference>
<dbReference type="Proteomes" id="UP000292445">
    <property type="component" value="Unassembled WGS sequence"/>
</dbReference>
<dbReference type="Gene3D" id="1.10.12.10">
    <property type="entry name" value="Lyase 2-enoyl-coa Hydratase, Chain A, domain 2"/>
    <property type="match status" value="1"/>
</dbReference>
<dbReference type="CDD" id="cd06558">
    <property type="entry name" value="crotonase-like"/>
    <property type="match status" value="1"/>
</dbReference>
<proteinExistence type="inferred from homology"/>
<dbReference type="FunFam" id="3.90.226.10:FF:000009">
    <property type="entry name" value="Carnitinyl-CoA dehydratase"/>
    <property type="match status" value="1"/>
</dbReference>
<dbReference type="EMBL" id="SGXC01000001">
    <property type="protein sequence ID" value="RZS85078.1"/>
    <property type="molecule type" value="Genomic_DNA"/>
</dbReference>
<dbReference type="SUPFAM" id="SSF52096">
    <property type="entry name" value="ClpP/crotonase"/>
    <property type="match status" value="1"/>
</dbReference>
<sequence>MSDSQAQQNKAPVRQERHDSVGVIVIDRPERKNALNAEVKATLVRCLREFEQDPAIGCIVLTGAGGYFVAGSDIVEMSTMQPTDHALQGGDQVFHVLRGLGKPVIAAVEGFALGGGCELALACDIIIAAEGASFGQPEIKVGIIPGGGGTQRLLRSAGKYKTLLWSLTGDRIPARTAYHSNMVSELVPDGTALERAVAIARQICAMPPLAVRAIRDAVRLGADASLEAGLAIERRAFERLFDSQDQKEGMRAFIEKRAPVFKGR</sequence>
<evidence type="ECO:0000313" key="5">
    <source>
        <dbReference type="Proteomes" id="UP000292445"/>
    </source>
</evidence>
<dbReference type="InterPro" id="IPR014748">
    <property type="entry name" value="Enoyl-CoA_hydra_C"/>
</dbReference>
<dbReference type="RefSeq" id="WP_130356348.1">
    <property type="nucleotide sequence ID" value="NZ_SGXC01000001.1"/>
</dbReference>
<dbReference type="GO" id="GO:0016836">
    <property type="term" value="F:hydro-lyase activity"/>
    <property type="evidence" value="ECO:0007669"/>
    <property type="project" value="UniProtKB-ARBA"/>
</dbReference>
<protein>
    <submittedName>
        <fullName evidence="4">Short chain enoyl-CoA hydratase</fullName>
    </submittedName>
</protein>
<name>A0A4Q7NJJ8_9BURK</name>
<evidence type="ECO:0000256" key="2">
    <source>
        <dbReference type="ARBA" id="ARBA00023239"/>
    </source>
</evidence>
<comment type="similarity">
    <text evidence="1 3">Belongs to the enoyl-CoA hydratase/isomerase family.</text>
</comment>
<gene>
    <name evidence="4" type="ORF">EV675_1100</name>
</gene>
<dbReference type="OrthoDB" id="9774843at2"/>
<dbReference type="Gene3D" id="3.90.226.10">
    <property type="entry name" value="2-enoyl-CoA Hydratase, Chain A, domain 1"/>
    <property type="match status" value="1"/>
</dbReference>
<comment type="caution">
    <text evidence="4">The sequence shown here is derived from an EMBL/GenBank/DDBJ whole genome shotgun (WGS) entry which is preliminary data.</text>
</comment>
<keyword evidence="5" id="KW-1185">Reference proteome</keyword>
<dbReference type="InterPro" id="IPR029045">
    <property type="entry name" value="ClpP/crotonase-like_dom_sf"/>
</dbReference>
<organism evidence="4 5">
    <name type="scientific">Pigmentiphaga kullae</name>
    <dbReference type="NCBI Taxonomy" id="151784"/>
    <lineage>
        <taxon>Bacteria</taxon>
        <taxon>Pseudomonadati</taxon>
        <taxon>Pseudomonadota</taxon>
        <taxon>Betaproteobacteria</taxon>
        <taxon>Burkholderiales</taxon>
        <taxon>Alcaligenaceae</taxon>
        <taxon>Pigmentiphaga</taxon>
    </lineage>
</organism>
<dbReference type="FunFam" id="1.10.12.10:FF:000001">
    <property type="entry name" value="Probable enoyl-CoA hydratase, mitochondrial"/>
    <property type="match status" value="1"/>
</dbReference>
<dbReference type="AlphaFoldDB" id="A0A4Q7NJJ8"/>
<dbReference type="Pfam" id="PF00378">
    <property type="entry name" value="ECH_1"/>
    <property type="match status" value="1"/>
</dbReference>
<dbReference type="InterPro" id="IPR001753">
    <property type="entry name" value="Enoyl-CoA_hydra/iso"/>
</dbReference>
<evidence type="ECO:0000313" key="4">
    <source>
        <dbReference type="EMBL" id="RZS85078.1"/>
    </source>
</evidence>
<evidence type="ECO:0000256" key="1">
    <source>
        <dbReference type="ARBA" id="ARBA00005254"/>
    </source>
</evidence>
<dbReference type="GO" id="GO:0006635">
    <property type="term" value="P:fatty acid beta-oxidation"/>
    <property type="evidence" value="ECO:0007669"/>
    <property type="project" value="TreeGrafter"/>
</dbReference>
<dbReference type="PANTHER" id="PTHR11941:SF54">
    <property type="entry name" value="ENOYL-COA HYDRATASE, MITOCHONDRIAL"/>
    <property type="match status" value="1"/>
</dbReference>
<reference evidence="4 5" key="1">
    <citation type="submission" date="2019-02" db="EMBL/GenBank/DDBJ databases">
        <title>Genomic Encyclopedia of Type Strains, Phase IV (KMG-IV): sequencing the most valuable type-strain genomes for metagenomic binning, comparative biology and taxonomic classification.</title>
        <authorList>
            <person name="Goeker M."/>
        </authorList>
    </citation>
    <scope>NUCLEOTIDE SEQUENCE [LARGE SCALE GENOMIC DNA]</scope>
    <source>
        <strain evidence="4 5">K24</strain>
    </source>
</reference>
<accession>A0A4Q7NJJ8</accession>
<dbReference type="InterPro" id="IPR018376">
    <property type="entry name" value="Enoyl-CoA_hyd/isom_CS"/>
</dbReference>
<evidence type="ECO:0000256" key="3">
    <source>
        <dbReference type="RuleBase" id="RU003707"/>
    </source>
</evidence>
<dbReference type="PANTHER" id="PTHR11941">
    <property type="entry name" value="ENOYL-COA HYDRATASE-RELATED"/>
    <property type="match status" value="1"/>
</dbReference>